<name>A0A6C0IFX6_9ZZZZ</name>
<protein>
    <submittedName>
        <fullName evidence="1">Uncharacterized protein</fullName>
    </submittedName>
</protein>
<reference evidence="1" key="1">
    <citation type="journal article" date="2020" name="Nature">
        <title>Giant virus diversity and host interactions through global metagenomics.</title>
        <authorList>
            <person name="Schulz F."/>
            <person name="Roux S."/>
            <person name="Paez-Espino D."/>
            <person name="Jungbluth S."/>
            <person name="Walsh D.A."/>
            <person name="Denef V.J."/>
            <person name="McMahon K.D."/>
            <person name="Konstantinidis K.T."/>
            <person name="Eloe-Fadrosh E.A."/>
            <person name="Kyrpides N.C."/>
            <person name="Woyke T."/>
        </authorList>
    </citation>
    <scope>NUCLEOTIDE SEQUENCE</scope>
    <source>
        <strain evidence="1">GVMAG-M-3300023184-86</strain>
    </source>
</reference>
<proteinExistence type="predicted"/>
<dbReference type="EMBL" id="MN740176">
    <property type="protein sequence ID" value="QHT92088.1"/>
    <property type="molecule type" value="Genomic_DNA"/>
</dbReference>
<evidence type="ECO:0000313" key="1">
    <source>
        <dbReference type="EMBL" id="QHT92088.1"/>
    </source>
</evidence>
<dbReference type="AlphaFoldDB" id="A0A6C0IFX6"/>
<organism evidence="1">
    <name type="scientific">viral metagenome</name>
    <dbReference type="NCBI Taxonomy" id="1070528"/>
    <lineage>
        <taxon>unclassified sequences</taxon>
        <taxon>metagenomes</taxon>
        <taxon>organismal metagenomes</taxon>
    </lineage>
</organism>
<accession>A0A6C0IFX6</accession>
<sequence>MAHICEYYYKIERQNGSVSKLKREEFRNCIEEYYDDFLTNEIYSISKIYKLKETNKRFKMTLFTTEYNFEPEDYIEHYRSLSEDIYGVKTLNEFDIVIIEKFN</sequence>